<dbReference type="Proteomes" id="UP000509222">
    <property type="component" value="Chromosome"/>
</dbReference>
<dbReference type="InterPro" id="IPR029058">
    <property type="entry name" value="AB_hydrolase_fold"/>
</dbReference>
<dbReference type="PANTHER" id="PTHR22946:SF9">
    <property type="entry name" value="POLYKETIDE TRANSFERASE AF380"/>
    <property type="match status" value="1"/>
</dbReference>
<evidence type="ECO:0000313" key="3">
    <source>
        <dbReference type="EMBL" id="QKX50183.1"/>
    </source>
</evidence>
<accession>A0A7H8QAB2</accession>
<organism evidence="3 4">
    <name type="scientific">Planococcus glaciei</name>
    <dbReference type="NCBI Taxonomy" id="459472"/>
    <lineage>
        <taxon>Bacteria</taxon>
        <taxon>Bacillati</taxon>
        <taxon>Bacillota</taxon>
        <taxon>Bacilli</taxon>
        <taxon>Bacillales</taxon>
        <taxon>Caryophanaceae</taxon>
        <taxon>Planococcus</taxon>
    </lineage>
</organism>
<gene>
    <name evidence="3" type="ORF">HF394_06025</name>
</gene>
<dbReference type="Pfam" id="PF13508">
    <property type="entry name" value="Acetyltransf_7"/>
    <property type="match status" value="1"/>
</dbReference>
<keyword evidence="3" id="KW-0808">Transferase</keyword>
<dbReference type="EMBL" id="CP051177">
    <property type="protein sequence ID" value="QKX50183.1"/>
    <property type="molecule type" value="Genomic_DNA"/>
</dbReference>
<dbReference type="AlphaFoldDB" id="A0A7H8QAB2"/>
<dbReference type="PROSITE" id="PS51186">
    <property type="entry name" value="GNAT"/>
    <property type="match status" value="1"/>
</dbReference>
<evidence type="ECO:0000313" key="4">
    <source>
        <dbReference type="Proteomes" id="UP000509222"/>
    </source>
</evidence>
<dbReference type="Pfam" id="PF01738">
    <property type="entry name" value="DLH"/>
    <property type="match status" value="1"/>
</dbReference>
<keyword evidence="4" id="KW-1185">Reference proteome</keyword>
<feature type="domain" description="N-acetyltransferase" evidence="2">
    <location>
        <begin position="246"/>
        <end position="374"/>
    </location>
</feature>
<protein>
    <submittedName>
        <fullName evidence="3">GNAT family N-acetyltransferase</fullName>
    </submittedName>
</protein>
<dbReference type="SUPFAM" id="SSF53474">
    <property type="entry name" value="alpha/beta-Hydrolases"/>
    <property type="match status" value="1"/>
</dbReference>
<dbReference type="InterPro" id="IPR002925">
    <property type="entry name" value="Dienelactn_hydro"/>
</dbReference>
<proteinExistence type="predicted"/>
<reference evidence="4" key="1">
    <citation type="submission" date="2020-06" db="EMBL/GenBank/DDBJ databases">
        <title>Isolation of Planomicrobium glaciei.</title>
        <authorList>
            <person name="Malisova L."/>
            <person name="Safrankova R."/>
            <person name="Jakubu V."/>
            <person name="Spanelova P."/>
        </authorList>
    </citation>
    <scope>NUCLEOTIDE SEQUENCE [LARGE SCALE GENOMIC DNA]</scope>
    <source>
        <strain evidence="4">NRL-ATB46093</strain>
    </source>
</reference>
<sequence>MKTITNGRFPYHTVEPVNGKNAGLTVIFYHGWGTTAESYLEFAETLAGEGYTVVLPELPYHDSRNPLANPFYPTILQEYFWKTIFESIDEFDEFLRALEIPASQLIVAGSSMGGFIAAGIGAQQNQLAGVASINGSGAFLLTEQLLRKRDQRLALSPEEEQQWKKYDPAKSARCPAPLLLLHGKEDPVIPVEGQMAYYEYRVEKYRPQHTKMILYDGVGHQFTDEMAAAFIEWLKGLQQSPLTVEELVSPFISREIKSLLGYATSSGQAEKAYEGYMAAANHRLYGFKIQEGIVGCIGVHLEEGQLEIRHIAVSPEVRGQGIGGRMIEWIQAEHSPFVVVAETDQEAVEFYRKAGFTAVSLGEKYPGVERFRCERKKADHEKF</sequence>
<dbReference type="InterPro" id="IPR050261">
    <property type="entry name" value="FrsA_esterase"/>
</dbReference>
<dbReference type="InterPro" id="IPR000182">
    <property type="entry name" value="GNAT_dom"/>
</dbReference>
<evidence type="ECO:0000259" key="2">
    <source>
        <dbReference type="PROSITE" id="PS51186"/>
    </source>
</evidence>
<dbReference type="RefSeq" id="WP_176294261.1">
    <property type="nucleotide sequence ID" value="NZ_CP051177.1"/>
</dbReference>
<dbReference type="CDD" id="cd04301">
    <property type="entry name" value="NAT_SF"/>
    <property type="match status" value="1"/>
</dbReference>
<keyword evidence="1" id="KW-0378">Hydrolase</keyword>
<dbReference type="SUPFAM" id="SSF55729">
    <property type="entry name" value="Acyl-CoA N-acyltransferases (Nat)"/>
    <property type="match status" value="1"/>
</dbReference>
<dbReference type="PANTHER" id="PTHR22946">
    <property type="entry name" value="DIENELACTONE HYDROLASE DOMAIN-CONTAINING PROTEIN-RELATED"/>
    <property type="match status" value="1"/>
</dbReference>
<dbReference type="Gene3D" id="3.40.630.30">
    <property type="match status" value="1"/>
</dbReference>
<dbReference type="GO" id="GO:0052689">
    <property type="term" value="F:carboxylic ester hydrolase activity"/>
    <property type="evidence" value="ECO:0007669"/>
    <property type="project" value="UniProtKB-ARBA"/>
</dbReference>
<dbReference type="InterPro" id="IPR016181">
    <property type="entry name" value="Acyl_CoA_acyltransferase"/>
</dbReference>
<evidence type="ECO:0000256" key="1">
    <source>
        <dbReference type="ARBA" id="ARBA00022801"/>
    </source>
</evidence>
<dbReference type="Gene3D" id="3.40.50.1820">
    <property type="entry name" value="alpha/beta hydrolase"/>
    <property type="match status" value="1"/>
</dbReference>
<dbReference type="GO" id="GO:0016747">
    <property type="term" value="F:acyltransferase activity, transferring groups other than amino-acyl groups"/>
    <property type="evidence" value="ECO:0007669"/>
    <property type="project" value="InterPro"/>
</dbReference>
<name>A0A7H8QAB2_9BACL</name>